<comment type="function">
    <text evidence="4">Enables the recognition and targeting of unfolded and aggregated proteins to the ClpC protease or to other proteins involved in proteolysis. Acts negatively in the development of competence by binding ComK and recruiting it to the ClpCP protease. When overexpressed, inhibits sporulation. Also involved in Spx degradation by ClpC.</text>
</comment>
<accession>A0ABN0ZPV4</accession>
<protein>
    <recommendedName>
        <fullName evidence="4">Adapter protein MecA</fullName>
    </recommendedName>
</protein>
<comment type="similarity">
    <text evidence="1 4">Belongs to the MecA family.</text>
</comment>
<keyword evidence="4" id="KW-0749">Sporulation</keyword>
<keyword evidence="7" id="KW-1185">Reference proteome</keyword>
<gene>
    <name evidence="4 6" type="primary">mecA</name>
    <name evidence="6" type="ORF">GCM10008935_07430</name>
</gene>
<evidence type="ECO:0000256" key="4">
    <source>
        <dbReference type="HAMAP-Rule" id="MF_01124"/>
    </source>
</evidence>
<name>A0ABN0ZPV4_9BACI</name>
<dbReference type="Pfam" id="PF05389">
    <property type="entry name" value="MecA"/>
    <property type="match status" value="1"/>
</dbReference>
<reference evidence="6 7" key="1">
    <citation type="journal article" date="2019" name="Int. J. Syst. Evol. Microbiol.">
        <title>The Global Catalogue of Microorganisms (GCM) 10K type strain sequencing project: providing services to taxonomists for standard genome sequencing and annotation.</title>
        <authorList>
            <consortium name="The Broad Institute Genomics Platform"/>
            <consortium name="The Broad Institute Genome Sequencing Center for Infectious Disease"/>
            <person name="Wu L."/>
            <person name="Ma J."/>
        </authorList>
    </citation>
    <scope>NUCLEOTIDE SEQUENCE [LARGE SCALE GENOMIC DNA]</scope>
    <source>
        <strain evidence="6 7">JCM 14193</strain>
    </source>
</reference>
<dbReference type="PANTHER" id="PTHR39161">
    <property type="entry name" value="ADAPTER PROTEIN MECA"/>
    <property type="match status" value="1"/>
</dbReference>
<sequence>MEIERINENTLKFYISYGDIEKRGFNREDIWYNREKGEELFWEMMDEVNDHEDFSVDGPLWIQVQALDKGLEIVVTKAQISKDGNKLELPDMDDEGNSSGVTQDLDNFMDQSFPKDESSKDEPKNNKKKRHLDDDLTLTIKFEDIEDVISLSQSMNDTRFVDDRLFAYENQYYLHIAFPNGFLSEDEQEDYISQLLEFGDETGQTIYYLAEYGVEVFAENALKQLKKHFK</sequence>
<evidence type="ECO:0000256" key="1">
    <source>
        <dbReference type="ARBA" id="ARBA00005397"/>
    </source>
</evidence>
<proteinExistence type="inferred from homology"/>
<evidence type="ECO:0000256" key="2">
    <source>
        <dbReference type="ARBA" id="ARBA00011738"/>
    </source>
</evidence>
<dbReference type="HAMAP" id="MF_01124">
    <property type="entry name" value="MecA"/>
    <property type="match status" value="1"/>
</dbReference>
<dbReference type="RefSeq" id="WP_343781896.1">
    <property type="nucleotide sequence ID" value="NZ_BAAACZ010000007.1"/>
</dbReference>
<evidence type="ECO:0000313" key="7">
    <source>
        <dbReference type="Proteomes" id="UP001500740"/>
    </source>
</evidence>
<dbReference type="NCBIfam" id="NF002644">
    <property type="entry name" value="PRK02315.1-5"/>
    <property type="match status" value="1"/>
</dbReference>
<feature type="compositionally biased region" description="Basic and acidic residues" evidence="5">
    <location>
        <begin position="113"/>
        <end position="125"/>
    </location>
</feature>
<evidence type="ECO:0000256" key="5">
    <source>
        <dbReference type="SAM" id="MobiDB-lite"/>
    </source>
</evidence>
<dbReference type="Gene3D" id="3.30.70.1950">
    <property type="match status" value="1"/>
</dbReference>
<organism evidence="6 7">
    <name type="scientific">Alkalibacillus silvisoli</name>
    <dbReference type="NCBI Taxonomy" id="392823"/>
    <lineage>
        <taxon>Bacteria</taxon>
        <taxon>Bacillati</taxon>
        <taxon>Bacillota</taxon>
        <taxon>Bacilli</taxon>
        <taxon>Bacillales</taxon>
        <taxon>Bacillaceae</taxon>
        <taxon>Alkalibacillus</taxon>
    </lineage>
</organism>
<dbReference type="EMBL" id="BAAACZ010000007">
    <property type="protein sequence ID" value="GAA0455076.1"/>
    <property type="molecule type" value="Genomic_DNA"/>
</dbReference>
<feature type="region of interest" description="Disordered" evidence="5">
    <location>
        <begin position="85"/>
        <end position="130"/>
    </location>
</feature>
<evidence type="ECO:0000256" key="3">
    <source>
        <dbReference type="ARBA" id="ARBA00023287"/>
    </source>
</evidence>
<comment type="subunit">
    <text evidence="2 4">Homodimer.</text>
</comment>
<dbReference type="InterPro" id="IPR008681">
    <property type="entry name" value="Neg-reg_MecA"/>
</dbReference>
<dbReference type="InterPro" id="IPR038471">
    <property type="entry name" value="MecA_C_sf"/>
</dbReference>
<comment type="caution">
    <text evidence="6">The sequence shown here is derived from an EMBL/GenBank/DDBJ whole genome shotgun (WGS) entry which is preliminary data.</text>
</comment>
<dbReference type="PIRSF" id="PIRSF029008">
    <property type="entry name" value="MecA"/>
    <property type="match status" value="1"/>
</dbReference>
<comment type="domain">
    <text evidence="4">The N-terminal domain has binding sites for ComK and probably for unfolded/aggregated proteins; the C-terminal domain interacts with ClpC.</text>
</comment>
<keyword evidence="3 4" id="KW-0178">Competence</keyword>
<evidence type="ECO:0000313" key="6">
    <source>
        <dbReference type="EMBL" id="GAA0455076.1"/>
    </source>
</evidence>
<dbReference type="Proteomes" id="UP001500740">
    <property type="component" value="Unassembled WGS sequence"/>
</dbReference>
<dbReference type="PANTHER" id="PTHR39161:SF1">
    <property type="entry name" value="ADAPTER PROTEIN MECA 1"/>
    <property type="match status" value="1"/>
</dbReference>